<sequence length="654" mass="72793">MSKTTQALAINWRHSGLWRAMVPAVILVAGLLCTVLATVQMKRTVERAEAQHFASLVEDRIDAIQDRMETYLALMRGAAGLFSASGDVTGAEFSAYVERLRVGDLYQGIQGIGYSAIVPTDGVALFEQGRQTEQPGFRIRPDTPRNFYTAITFLEPSTEKNLLAIGYDMFSEPVRRQAMELARDSGNRAMTGKVALVQDAGQPDLFGILIYLPVYDTVRGATPDSVEERRRRLRGWVYSPFRSQDLFTRSAGDRRRTTEIDWEIYDGTGTEPARLLFRSTAAPLAEADYSTTRTAQVAGRNWTLRAVSSESFARDSNRSSIPFIAAGGLLTTVLLFGASLAQARAMREAEKAREEIHIANAGLEERVEERTAQLESARSALEALNRNLETRVSIRTADLQEANEEMQRFAYIVSHDLRSPLVNVMGFTSELDVAREELSRFYHRTVEQHPEAADKNTELAIQQDLPEAIEFIRSSTAKMDRLINAILKLSREGRRVLAPERIELSALMQTIAKSLALQIEQAGADLDIENLPEITSDRVALEQIFSNLVENAVKYLAPQRKGQIKVRGWSEGATIVIDVEDNGRGIDPRDHSRVFDLFRRAGAQDRPGEGIGLAHVRALVRRLGGTIILNSEEGRGSTFRVRLPKTLTRTEGNA</sequence>
<dbReference type="EMBL" id="JAXAFJ010000008">
    <property type="protein sequence ID" value="MDX6806996.1"/>
    <property type="molecule type" value="Genomic_DNA"/>
</dbReference>
<dbReference type="RefSeq" id="WP_319845120.1">
    <property type="nucleotide sequence ID" value="NZ_JAXAFJ010000008.1"/>
</dbReference>
<evidence type="ECO:0000256" key="2">
    <source>
        <dbReference type="ARBA" id="ARBA00004370"/>
    </source>
</evidence>
<protein>
    <recommendedName>
        <fullName evidence="3">histidine kinase</fullName>
        <ecNumber evidence="3">2.7.13.3</ecNumber>
    </recommendedName>
</protein>
<dbReference type="PROSITE" id="PS50109">
    <property type="entry name" value="HIS_KIN"/>
    <property type="match status" value="1"/>
</dbReference>
<reference evidence="14 15" key="1">
    <citation type="submission" date="2023-11" db="EMBL/GenBank/DDBJ databases">
        <authorList>
            <person name="Bao R."/>
        </authorList>
    </citation>
    <scope>NUCLEOTIDE SEQUENCE [LARGE SCALE GENOMIC DNA]</scope>
    <source>
        <strain evidence="14 15">PJ23</strain>
    </source>
</reference>
<evidence type="ECO:0000256" key="1">
    <source>
        <dbReference type="ARBA" id="ARBA00000085"/>
    </source>
</evidence>
<dbReference type="SMART" id="SM00387">
    <property type="entry name" value="HATPase_c"/>
    <property type="match status" value="1"/>
</dbReference>
<dbReference type="Pfam" id="PF00512">
    <property type="entry name" value="HisKA"/>
    <property type="match status" value="1"/>
</dbReference>
<comment type="subcellular location">
    <subcellularLocation>
        <location evidence="2">Membrane</location>
    </subcellularLocation>
</comment>
<dbReference type="Gene3D" id="3.30.450.350">
    <property type="entry name" value="CHASE domain"/>
    <property type="match status" value="1"/>
</dbReference>
<dbReference type="InterPro" id="IPR036890">
    <property type="entry name" value="HATPase_C_sf"/>
</dbReference>
<gene>
    <name evidence="14" type="ORF">SCD90_13060</name>
</gene>
<evidence type="ECO:0000259" key="13">
    <source>
        <dbReference type="PROSITE" id="PS50839"/>
    </source>
</evidence>
<evidence type="ECO:0000256" key="3">
    <source>
        <dbReference type="ARBA" id="ARBA00012438"/>
    </source>
</evidence>
<comment type="catalytic activity">
    <reaction evidence="1">
        <text>ATP + protein L-histidine = ADP + protein N-phospho-L-histidine.</text>
        <dbReference type="EC" id="2.7.13.3"/>
    </reaction>
</comment>
<feature type="transmembrane region" description="Helical" evidence="11">
    <location>
        <begin position="20"/>
        <end position="39"/>
    </location>
</feature>
<dbReference type="SMART" id="SM01079">
    <property type="entry name" value="CHASE"/>
    <property type="match status" value="1"/>
</dbReference>
<dbReference type="SUPFAM" id="SSF47384">
    <property type="entry name" value="Homodimeric domain of signal transducing histidine kinase"/>
    <property type="match status" value="1"/>
</dbReference>
<keyword evidence="4" id="KW-0597">Phosphoprotein</keyword>
<evidence type="ECO:0000256" key="6">
    <source>
        <dbReference type="ARBA" id="ARBA00022692"/>
    </source>
</evidence>
<dbReference type="SUPFAM" id="SSF55874">
    <property type="entry name" value="ATPase domain of HSP90 chaperone/DNA topoisomerase II/histidine kinase"/>
    <property type="match status" value="1"/>
</dbReference>
<name>A0ABU4RQW2_9HYPH</name>
<feature type="coiled-coil region" evidence="10">
    <location>
        <begin position="346"/>
        <end position="405"/>
    </location>
</feature>
<evidence type="ECO:0000259" key="12">
    <source>
        <dbReference type="PROSITE" id="PS50109"/>
    </source>
</evidence>
<organism evidence="14 15">
    <name type="scientific">Terrihabitans rhizophilus</name>
    <dbReference type="NCBI Taxonomy" id="3092662"/>
    <lineage>
        <taxon>Bacteria</taxon>
        <taxon>Pseudomonadati</taxon>
        <taxon>Pseudomonadota</taxon>
        <taxon>Alphaproteobacteria</taxon>
        <taxon>Hyphomicrobiales</taxon>
        <taxon>Terrihabitans</taxon>
    </lineage>
</organism>
<dbReference type="PANTHER" id="PTHR42878">
    <property type="entry name" value="TWO-COMPONENT HISTIDINE KINASE"/>
    <property type="match status" value="1"/>
</dbReference>
<evidence type="ECO:0000313" key="15">
    <source>
        <dbReference type="Proteomes" id="UP001274321"/>
    </source>
</evidence>
<dbReference type="CDD" id="cd00082">
    <property type="entry name" value="HisKA"/>
    <property type="match status" value="1"/>
</dbReference>
<keyword evidence="6 11" id="KW-0812">Transmembrane</keyword>
<dbReference type="EC" id="2.7.13.3" evidence="3"/>
<dbReference type="PROSITE" id="PS50839">
    <property type="entry name" value="CHASE"/>
    <property type="match status" value="1"/>
</dbReference>
<dbReference type="Gene3D" id="3.30.565.10">
    <property type="entry name" value="Histidine kinase-like ATPase, C-terminal domain"/>
    <property type="match status" value="1"/>
</dbReference>
<evidence type="ECO:0000256" key="11">
    <source>
        <dbReference type="SAM" id="Phobius"/>
    </source>
</evidence>
<dbReference type="Pfam" id="PF02518">
    <property type="entry name" value="HATPase_c"/>
    <property type="match status" value="1"/>
</dbReference>
<dbReference type="PANTHER" id="PTHR42878:SF15">
    <property type="entry name" value="BACTERIOPHYTOCHROME"/>
    <property type="match status" value="1"/>
</dbReference>
<keyword evidence="10" id="KW-0175">Coiled coil</keyword>
<keyword evidence="5" id="KW-0808">Transferase</keyword>
<evidence type="ECO:0000256" key="9">
    <source>
        <dbReference type="ARBA" id="ARBA00023136"/>
    </source>
</evidence>
<evidence type="ECO:0000256" key="7">
    <source>
        <dbReference type="ARBA" id="ARBA00022777"/>
    </source>
</evidence>
<evidence type="ECO:0000256" key="10">
    <source>
        <dbReference type="SAM" id="Coils"/>
    </source>
</evidence>
<keyword evidence="8 11" id="KW-1133">Transmembrane helix</keyword>
<dbReference type="InterPro" id="IPR004358">
    <property type="entry name" value="Sig_transdc_His_kin-like_C"/>
</dbReference>
<dbReference type="Gene3D" id="1.10.287.130">
    <property type="match status" value="1"/>
</dbReference>
<accession>A0ABU4RQW2</accession>
<dbReference type="InterPro" id="IPR005467">
    <property type="entry name" value="His_kinase_dom"/>
</dbReference>
<dbReference type="InterPro" id="IPR042240">
    <property type="entry name" value="CHASE_sf"/>
</dbReference>
<evidence type="ECO:0000313" key="14">
    <source>
        <dbReference type="EMBL" id="MDX6806996.1"/>
    </source>
</evidence>
<dbReference type="InterPro" id="IPR036097">
    <property type="entry name" value="HisK_dim/P_sf"/>
</dbReference>
<keyword evidence="7" id="KW-0418">Kinase</keyword>
<comment type="caution">
    <text evidence="14">The sequence shown here is derived from an EMBL/GenBank/DDBJ whole genome shotgun (WGS) entry which is preliminary data.</text>
</comment>
<dbReference type="SMART" id="SM00388">
    <property type="entry name" value="HisKA"/>
    <property type="match status" value="1"/>
</dbReference>
<proteinExistence type="predicted"/>
<evidence type="ECO:0000256" key="8">
    <source>
        <dbReference type="ARBA" id="ARBA00022989"/>
    </source>
</evidence>
<dbReference type="InterPro" id="IPR050351">
    <property type="entry name" value="BphY/WalK/GraS-like"/>
</dbReference>
<dbReference type="Pfam" id="PF03924">
    <property type="entry name" value="CHASE"/>
    <property type="match status" value="1"/>
</dbReference>
<dbReference type="Proteomes" id="UP001274321">
    <property type="component" value="Unassembled WGS sequence"/>
</dbReference>
<evidence type="ECO:0000256" key="4">
    <source>
        <dbReference type="ARBA" id="ARBA00022553"/>
    </source>
</evidence>
<dbReference type="InterPro" id="IPR003594">
    <property type="entry name" value="HATPase_dom"/>
</dbReference>
<feature type="domain" description="Histidine kinase" evidence="12">
    <location>
        <begin position="412"/>
        <end position="647"/>
    </location>
</feature>
<feature type="domain" description="CHASE" evidence="13">
    <location>
        <begin position="84"/>
        <end position="305"/>
    </location>
</feature>
<dbReference type="PRINTS" id="PR00344">
    <property type="entry name" value="BCTRLSENSOR"/>
</dbReference>
<feature type="transmembrane region" description="Helical" evidence="11">
    <location>
        <begin position="321"/>
        <end position="341"/>
    </location>
</feature>
<keyword evidence="15" id="KW-1185">Reference proteome</keyword>
<dbReference type="InterPro" id="IPR006189">
    <property type="entry name" value="CHASE_dom"/>
</dbReference>
<evidence type="ECO:0000256" key="5">
    <source>
        <dbReference type="ARBA" id="ARBA00022679"/>
    </source>
</evidence>
<keyword evidence="9 11" id="KW-0472">Membrane</keyword>
<dbReference type="InterPro" id="IPR003661">
    <property type="entry name" value="HisK_dim/P_dom"/>
</dbReference>